<keyword evidence="2" id="KW-0732">Signal</keyword>
<gene>
    <name evidence="3" type="ORF">CAP_6422</name>
</gene>
<evidence type="ECO:0000313" key="3">
    <source>
        <dbReference type="EMBL" id="EYF02842.1"/>
    </source>
</evidence>
<dbReference type="EMBL" id="ASRX01000054">
    <property type="protein sequence ID" value="EYF02842.1"/>
    <property type="molecule type" value="Genomic_DNA"/>
</dbReference>
<dbReference type="Proteomes" id="UP000019678">
    <property type="component" value="Unassembled WGS sequence"/>
</dbReference>
<feature type="region of interest" description="Disordered" evidence="1">
    <location>
        <begin position="53"/>
        <end position="78"/>
    </location>
</feature>
<dbReference type="OrthoDB" id="5498306at2"/>
<dbReference type="PROSITE" id="PS51257">
    <property type="entry name" value="PROKAR_LIPOPROTEIN"/>
    <property type="match status" value="1"/>
</dbReference>
<dbReference type="eggNOG" id="ENOG5032X8D">
    <property type="taxonomic scope" value="Bacteria"/>
</dbReference>
<dbReference type="RefSeq" id="WP_052376263.1">
    <property type="nucleotide sequence ID" value="NZ_ASRX01000054.1"/>
</dbReference>
<evidence type="ECO:0000256" key="1">
    <source>
        <dbReference type="SAM" id="MobiDB-lite"/>
    </source>
</evidence>
<feature type="chain" id="PRO_5001500086" evidence="2">
    <location>
        <begin position="17"/>
        <end position="380"/>
    </location>
</feature>
<protein>
    <submittedName>
        <fullName evidence="3">Uncharacterized protein</fullName>
    </submittedName>
</protein>
<comment type="caution">
    <text evidence="3">The sequence shown here is derived from an EMBL/GenBank/DDBJ whole genome shotgun (WGS) entry which is preliminary data.</text>
</comment>
<name>A0A017T1F8_9BACT</name>
<dbReference type="AlphaFoldDB" id="A0A017T1F8"/>
<dbReference type="STRING" id="1192034.CAP_6422"/>
<organism evidence="3 4">
    <name type="scientific">Chondromyces apiculatus DSM 436</name>
    <dbReference type="NCBI Taxonomy" id="1192034"/>
    <lineage>
        <taxon>Bacteria</taxon>
        <taxon>Pseudomonadati</taxon>
        <taxon>Myxococcota</taxon>
        <taxon>Polyangia</taxon>
        <taxon>Polyangiales</taxon>
        <taxon>Polyangiaceae</taxon>
        <taxon>Chondromyces</taxon>
    </lineage>
</organism>
<feature type="signal peptide" evidence="2">
    <location>
        <begin position="1"/>
        <end position="16"/>
    </location>
</feature>
<feature type="compositionally biased region" description="Low complexity" evidence="1">
    <location>
        <begin position="53"/>
        <end position="68"/>
    </location>
</feature>
<accession>A0A017T1F8</accession>
<evidence type="ECO:0000313" key="4">
    <source>
        <dbReference type="Proteomes" id="UP000019678"/>
    </source>
</evidence>
<proteinExistence type="predicted"/>
<reference evidence="3 4" key="1">
    <citation type="submission" date="2013-05" db="EMBL/GenBank/DDBJ databases">
        <title>Genome assembly of Chondromyces apiculatus DSM 436.</title>
        <authorList>
            <person name="Sharma G."/>
            <person name="Khatri I."/>
            <person name="Kaur C."/>
            <person name="Mayilraj S."/>
            <person name="Subramanian S."/>
        </authorList>
    </citation>
    <scope>NUCLEOTIDE SEQUENCE [LARGE SCALE GENOMIC DNA]</scope>
    <source>
        <strain evidence="3 4">DSM 436</strain>
    </source>
</reference>
<keyword evidence="4" id="KW-1185">Reference proteome</keyword>
<sequence length="380" mass="38563">MARLGLAGLCAALVIAAGGCQHCGASGGTGATPPTGSEAASGAGAAPTLSAASAASAAPADPASVSPGEEADVSNGRGRSAIEELLKEARRGGGREVAFVVPGEDEVKRHAALVAALARRGMGAQAPAAEVLAREVAGVGEKPLPGGEGGALLGNGIEVRAVAGRHDLLAIVEAPDRRRGAGAILLRLGPARPVLVEAPHTFYDGGTLPIAIAAFEGLRARALLINTVHRYASIGHKAPADEEMGGSDSDVAHAPSSHFLGAHEALLEVEPQLLTVQLHGFKDASAPGVDMVVSASRTKLKIGPVAEVLRTHLAPAVVRAFPDEIDRLGGTTNAQAAVSRRRGAPFLHVEMSRALRDRLEKEASPLVEGLRACLPEGRAP</sequence>
<evidence type="ECO:0000256" key="2">
    <source>
        <dbReference type="SAM" id="SignalP"/>
    </source>
</evidence>